<name>A0A8H6KZ22_9LECA</name>
<evidence type="ECO:0000313" key="2">
    <source>
        <dbReference type="Proteomes" id="UP000578531"/>
    </source>
</evidence>
<dbReference type="RefSeq" id="XP_037159721.1">
    <property type="nucleotide sequence ID" value="XM_037313449.1"/>
</dbReference>
<dbReference type="AlphaFoldDB" id="A0A8H6KZ22"/>
<keyword evidence="2" id="KW-1185">Reference proteome</keyword>
<dbReference type="Proteomes" id="UP000578531">
    <property type="component" value="Unassembled WGS sequence"/>
</dbReference>
<accession>A0A8H6KZ22</accession>
<gene>
    <name evidence="1" type="ORF">HO173_011569</name>
</gene>
<organism evidence="1 2">
    <name type="scientific">Letharia columbiana</name>
    <dbReference type="NCBI Taxonomy" id="112416"/>
    <lineage>
        <taxon>Eukaryota</taxon>
        <taxon>Fungi</taxon>
        <taxon>Dikarya</taxon>
        <taxon>Ascomycota</taxon>
        <taxon>Pezizomycotina</taxon>
        <taxon>Lecanoromycetes</taxon>
        <taxon>OSLEUM clade</taxon>
        <taxon>Lecanoromycetidae</taxon>
        <taxon>Lecanorales</taxon>
        <taxon>Lecanorineae</taxon>
        <taxon>Parmeliaceae</taxon>
        <taxon>Letharia</taxon>
    </lineage>
</organism>
<proteinExistence type="predicted"/>
<dbReference type="EMBL" id="JACCJC010000072">
    <property type="protein sequence ID" value="KAF6229529.1"/>
    <property type="molecule type" value="Genomic_DNA"/>
</dbReference>
<sequence length="81" mass="8693">MNRPGTTRGDAPKPRIELQQLAFRAGEEGPDFPDEGARVSGCAVEGVEGVALAPVLRHQEQWARQGPTQWRSIGAVEEAVG</sequence>
<comment type="caution">
    <text evidence="1">The sequence shown here is derived from an EMBL/GenBank/DDBJ whole genome shotgun (WGS) entry which is preliminary data.</text>
</comment>
<protein>
    <submittedName>
        <fullName evidence="1">Uncharacterized protein</fullName>
    </submittedName>
</protein>
<dbReference type="GeneID" id="59293211"/>
<evidence type="ECO:0000313" key="1">
    <source>
        <dbReference type="EMBL" id="KAF6229529.1"/>
    </source>
</evidence>
<reference evidence="1 2" key="1">
    <citation type="journal article" date="2020" name="Genomics">
        <title>Complete, high-quality genomes from long-read metagenomic sequencing of two wolf lichen thalli reveals enigmatic genome architecture.</title>
        <authorList>
            <person name="McKenzie S.K."/>
            <person name="Walston R.F."/>
            <person name="Allen J.L."/>
        </authorList>
    </citation>
    <scope>NUCLEOTIDE SEQUENCE [LARGE SCALE GENOMIC DNA]</scope>
    <source>
        <strain evidence="1">WasteWater2</strain>
    </source>
</reference>